<keyword evidence="1" id="KW-0812">Transmembrane</keyword>
<sequence length="213" mass="22117">MTARLAGLLYLAVAFLAGFAELFARSRIKATDDVAAALRDDAGLMKVAFVADLAAFTCFLLVGVALYALFREVHRTAAIAMLTMTAVSVAIKALNMVNHAGAVLAAQRGADELAVLFLDLHGIGYLVAQIFFGGFLIPLGYLVLRSGVVPRVFGYALIIGGAGYLLGLVVELVAPSADSAALALGLLGGVSELAFLGWLLVKGPRAPVVQSVL</sequence>
<reference evidence="2 3" key="1">
    <citation type="submission" date="2021-03" db="EMBL/GenBank/DDBJ databases">
        <title>novel species in genus Cellulomonas.</title>
        <authorList>
            <person name="Zhang G."/>
        </authorList>
    </citation>
    <scope>NUCLEOTIDE SEQUENCE [LARGE SCALE GENOMIC DNA]</scope>
    <source>
        <strain evidence="3">zg-ZUI188</strain>
    </source>
</reference>
<protein>
    <submittedName>
        <fullName evidence="2">DUF4386 domain-containing protein</fullName>
    </submittedName>
</protein>
<keyword evidence="1" id="KW-0472">Membrane</keyword>
<keyword evidence="3" id="KW-1185">Reference proteome</keyword>
<evidence type="ECO:0000313" key="2">
    <source>
        <dbReference type="EMBL" id="MBO3086086.1"/>
    </source>
</evidence>
<keyword evidence="1" id="KW-1133">Transmembrane helix</keyword>
<dbReference type="RefSeq" id="WP_208290228.1">
    <property type="nucleotide sequence ID" value="NZ_CP074404.1"/>
</dbReference>
<comment type="caution">
    <text evidence="2">The sequence shown here is derived from an EMBL/GenBank/DDBJ whole genome shotgun (WGS) entry which is preliminary data.</text>
</comment>
<feature type="transmembrane region" description="Helical" evidence="1">
    <location>
        <begin position="180"/>
        <end position="201"/>
    </location>
</feature>
<organism evidence="2 3">
    <name type="scientific">Cellulomonas fengjieae</name>
    <dbReference type="NCBI Taxonomy" id="2819978"/>
    <lineage>
        <taxon>Bacteria</taxon>
        <taxon>Bacillati</taxon>
        <taxon>Actinomycetota</taxon>
        <taxon>Actinomycetes</taxon>
        <taxon>Micrococcales</taxon>
        <taxon>Cellulomonadaceae</taxon>
        <taxon>Cellulomonas</taxon>
    </lineage>
</organism>
<proteinExistence type="predicted"/>
<dbReference type="InterPro" id="IPR025495">
    <property type="entry name" value="DUF4386"/>
</dbReference>
<name>A0ABS3SK13_9CELL</name>
<feature type="transmembrane region" description="Helical" evidence="1">
    <location>
        <begin position="123"/>
        <end position="144"/>
    </location>
</feature>
<dbReference type="Proteomes" id="UP000678317">
    <property type="component" value="Unassembled WGS sequence"/>
</dbReference>
<dbReference type="EMBL" id="JAGFBM010000009">
    <property type="protein sequence ID" value="MBO3086086.1"/>
    <property type="molecule type" value="Genomic_DNA"/>
</dbReference>
<dbReference type="Pfam" id="PF14329">
    <property type="entry name" value="DUF4386"/>
    <property type="match status" value="1"/>
</dbReference>
<feature type="transmembrane region" description="Helical" evidence="1">
    <location>
        <begin position="48"/>
        <end position="70"/>
    </location>
</feature>
<feature type="transmembrane region" description="Helical" evidence="1">
    <location>
        <begin position="153"/>
        <end position="174"/>
    </location>
</feature>
<feature type="transmembrane region" description="Helical" evidence="1">
    <location>
        <begin position="77"/>
        <end position="94"/>
    </location>
</feature>
<evidence type="ECO:0000313" key="3">
    <source>
        <dbReference type="Proteomes" id="UP000678317"/>
    </source>
</evidence>
<evidence type="ECO:0000256" key="1">
    <source>
        <dbReference type="SAM" id="Phobius"/>
    </source>
</evidence>
<gene>
    <name evidence="2" type="ORF">J4035_15695</name>
</gene>
<accession>A0ABS3SK13</accession>